<protein>
    <submittedName>
        <fullName evidence="1">Uncharacterized protein</fullName>
    </submittedName>
</protein>
<gene>
    <name evidence="1" type="ORF">VNO78_33595</name>
</gene>
<evidence type="ECO:0000313" key="2">
    <source>
        <dbReference type="Proteomes" id="UP001386955"/>
    </source>
</evidence>
<organism evidence="1 2">
    <name type="scientific">Psophocarpus tetragonolobus</name>
    <name type="common">Winged bean</name>
    <name type="synonym">Dolichos tetragonolobus</name>
    <dbReference type="NCBI Taxonomy" id="3891"/>
    <lineage>
        <taxon>Eukaryota</taxon>
        <taxon>Viridiplantae</taxon>
        <taxon>Streptophyta</taxon>
        <taxon>Embryophyta</taxon>
        <taxon>Tracheophyta</taxon>
        <taxon>Spermatophyta</taxon>
        <taxon>Magnoliopsida</taxon>
        <taxon>eudicotyledons</taxon>
        <taxon>Gunneridae</taxon>
        <taxon>Pentapetalae</taxon>
        <taxon>rosids</taxon>
        <taxon>fabids</taxon>
        <taxon>Fabales</taxon>
        <taxon>Fabaceae</taxon>
        <taxon>Papilionoideae</taxon>
        <taxon>50 kb inversion clade</taxon>
        <taxon>NPAAA clade</taxon>
        <taxon>indigoferoid/millettioid clade</taxon>
        <taxon>Phaseoleae</taxon>
        <taxon>Psophocarpus</taxon>
    </lineage>
</organism>
<reference evidence="1 2" key="1">
    <citation type="submission" date="2024-01" db="EMBL/GenBank/DDBJ databases">
        <title>The genomes of 5 underutilized Papilionoideae crops provide insights into root nodulation and disease resistanc.</title>
        <authorList>
            <person name="Jiang F."/>
        </authorList>
    </citation>
    <scope>NUCLEOTIDE SEQUENCE [LARGE SCALE GENOMIC DNA]</scope>
    <source>
        <strain evidence="1">DUOXIRENSHENG_FW03</strain>
        <tissue evidence="1">Leaves</tissue>
    </source>
</reference>
<dbReference type="AlphaFoldDB" id="A0AAN9NXI2"/>
<accession>A0AAN9NXI2</accession>
<dbReference type="Proteomes" id="UP001386955">
    <property type="component" value="Unassembled WGS sequence"/>
</dbReference>
<dbReference type="EMBL" id="JAYMYS010000009">
    <property type="protein sequence ID" value="KAK7381071.1"/>
    <property type="molecule type" value="Genomic_DNA"/>
</dbReference>
<comment type="caution">
    <text evidence="1">The sequence shown here is derived from an EMBL/GenBank/DDBJ whole genome shotgun (WGS) entry which is preliminary data.</text>
</comment>
<sequence length="131" mass="14582">MPLSVTSTRYSLVKGERIVRSVLNTRLRGLAGLQVLYFIPIAGHVGLNSIQPETPLTCLKLDLFPALAMTKCRIPNWTMLFTFTHNQLEQLEPNAKSGLDSATSFKEGKIGCDSDCTCPPNFYNIAKFKLF</sequence>
<keyword evidence="2" id="KW-1185">Reference proteome</keyword>
<proteinExistence type="predicted"/>
<evidence type="ECO:0000313" key="1">
    <source>
        <dbReference type="EMBL" id="KAK7381071.1"/>
    </source>
</evidence>
<name>A0AAN9NXI2_PSOTE</name>